<dbReference type="AlphaFoldDB" id="A0A7R9NWG2"/>
<proteinExistence type="predicted"/>
<protein>
    <submittedName>
        <fullName evidence="1">Uncharacterized protein</fullName>
    </submittedName>
</protein>
<sequence length="309" mass="35337">MKCFHKTWHCFGLGFIAILTTILPLFQATSTFQLTTHNIPLVASSWSTDTHTSKFTPVGLFRQSNPIFILHVVIITSSDDKIKRVDSIKVTFVNPFHHSELDKWISQCYRNNDLKCIVQGISKYSQLYTLRDAVIEKDPINRGGFSFVFQVNTGRDFPVFYRRSISIYLELNATNTTRRMPTARPCFGSGAPRHARAVRFGQTHLANGTSLGVDFSNTLMELCEKDDWERHTLNKLWLKLGQMIANEADNISTSALFSHRRLRTTSIERLYGGRETHLIAQSASFSKFYRPPHGEREPDYIALRGFILV</sequence>
<evidence type="ECO:0000313" key="1">
    <source>
        <dbReference type="EMBL" id="CAD7458817.1"/>
    </source>
</evidence>
<organism evidence="1">
    <name type="scientific">Timema tahoe</name>
    <dbReference type="NCBI Taxonomy" id="61484"/>
    <lineage>
        <taxon>Eukaryota</taxon>
        <taxon>Metazoa</taxon>
        <taxon>Ecdysozoa</taxon>
        <taxon>Arthropoda</taxon>
        <taxon>Hexapoda</taxon>
        <taxon>Insecta</taxon>
        <taxon>Pterygota</taxon>
        <taxon>Neoptera</taxon>
        <taxon>Polyneoptera</taxon>
        <taxon>Phasmatodea</taxon>
        <taxon>Timematodea</taxon>
        <taxon>Timematoidea</taxon>
        <taxon>Timematidae</taxon>
        <taxon>Timema</taxon>
    </lineage>
</organism>
<name>A0A7R9NWG2_9NEOP</name>
<accession>A0A7R9NWG2</accession>
<dbReference type="EMBL" id="OE002488">
    <property type="protein sequence ID" value="CAD7458817.1"/>
    <property type="molecule type" value="Genomic_DNA"/>
</dbReference>
<reference evidence="1" key="1">
    <citation type="submission" date="2020-11" db="EMBL/GenBank/DDBJ databases">
        <authorList>
            <person name="Tran Van P."/>
        </authorList>
    </citation>
    <scope>NUCLEOTIDE SEQUENCE</scope>
</reference>
<gene>
    <name evidence="1" type="ORF">TTEB3V08_LOCUS6789</name>
</gene>